<proteinExistence type="predicted"/>
<dbReference type="Proteomes" id="UP000887565">
    <property type="component" value="Unplaced"/>
</dbReference>
<keyword evidence="1" id="KW-0004">4Fe-4S</keyword>
<dbReference type="PANTHER" id="PTHR11135">
    <property type="entry name" value="HISTONE ACETYLTRANSFERASE-RELATED"/>
    <property type="match status" value="1"/>
</dbReference>
<dbReference type="GO" id="GO:0051539">
    <property type="term" value="F:4 iron, 4 sulfur cluster binding"/>
    <property type="evidence" value="ECO:0007669"/>
    <property type="project" value="UniProtKB-KW"/>
</dbReference>
<keyword evidence="5" id="KW-0411">Iron-sulfur</keyword>
<dbReference type="InterPro" id="IPR056591">
    <property type="entry name" value="ELP3-like_N"/>
</dbReference>
<reference evidence="8" key="1">
    <citation type="submission" date="2022-11" db="UniProtKB">
        <authorList>
            <consortium name="WormBaseParasite"/>
        </authorList>
    </citation>
    <scope>IDENTIFICATION</scope>
</reference>
<evidence type="ECO:0000313" key="7">
    <source>
        <dbReference type="Proteomes" id="UP000887565"/>
    </source>
</evidence>
<evidence type="ECO:0000259" key="6">
    <source>
        <dbReference type="Pfam" id="PF23613"/>
    </source>
</evidence>
<keyword evidence="7" id="KW-1185">Reference proteome</keyword>
<dbReference type="PANTHER" id="PTHR11135:SF0">
    <property type="entry name" value="ELONGATOR COMPLEX PROTEIN 3"/>
    <property type="match status" value="1"/>
</dbReference>
<evidence type="ECO:0000256" key="2">
    <source>
        <dbReference type="ARBA" id="ARBA00022691"/>
    </source>
</evidence>
<evidence type="ECO:0000256" key="5">
    <source>
        <dbReference type="ARBA" id="ARBA00023014"/>
    </source>
</evidence>
<dbReference type="GO" id="GO:0033588">
    <property type="term" value="C:elongator holoenzyme complex"/>
    <property type="evidence" value="ECO:0007669"/>
    <property type="project" value="TreeGrafter"/>
</dbReference>
<feature type="domain" description="ELP3-like N-terminal" evidence="6">
    <location>
        <begin position="16"/>
        <end position="82"/>
    </location>
</feature>
<evidence type="ECO:0000313" key="8">
    <source>
        <dbReference type="WBParaSite" id="nRc.2.0.1.t13957-RA"/>
    </source>
</evidence>
<dbReference type="GO" id="GO:0046872">
    <property type="term" value="F:metal ion binding"/>
    <property type="evidence" value="ECO:0007669"/>
    <property type="project" value="UniProtKB-KW"/>
</dbReference>
<name>A0A915IIF8_ROMCU</name>
<protein>
    <recommendedName>
        <fullName evidence="6">ELP3-like N-terminal domain-containing protein</fullName>
    </recommendedName>
</protein>
<sequence length="99" mass="10914">MGKKIADNQQTKEELMAITVAEIVSHLIIAHKEKRDVNLNKLRGSISSKYGLSSQPKLTDIIAAVPTDYKDALLPKLKAKPVSDFLVYVLFISRSCNGS</sequence>
<accession>A0A915IIF8</accession>
<dbReference type="Pfam" id="PF23613">
    <property type="entry name" value="ELP3_N"/>
    <property type="match status" value="1"/>
</dbReference>
<dbReference type="AlphaFoldDB" id="A0A915IIF8"/>
<keyword evidence="3" id="KW-0479">Metal-binding</keyword>
<evidence type="ECO:0000256" key="3">
    <source>
        <dbReference type="ARBA" id="ARBA00022723"/>
    </source>
</evidence>
<dbReference type="GO" id="GO:0002926">
    <property type="term" value="P:tRNA wobble base 5-methoxycarbonylmethyl-2-thiouridinylation"/>
    <property type="evidence" value="ECO:0007669"/>
    <property type="project" value="TreeGrafter"/>
</dbReference>
<evidence type="ECO:0000256" key="4">
    <source>
        <dbReference type="ARBA" id="ARBA00023004"/>
    </source>
</evidence>
<keyword evidence="2" id="KW-0949">S-adenosyl-L-methionine</keyword>
<dbReference type="InterPro" id="IPR039661">
    <property type="entry name" value="ELP3"/>
</dbReference>
<dbReference type="GO" id="GO:0005634">
    <property type="term" value="C:nucleus"/>
    <property type="evidence" value="ECO:0007669"/>
    <property type="project" value="TreeGrafter"/>
</dbReference>
<evidence type="ECO:0000256" key="1">
    <source>
        <dbReference type="ARBA" id="ARBA00022485"/>
    </source>
</evidence>
<keyword evidence="4" id="KW-0408">Iron</keyword>
<dbReference type="GO" id="GO:0005737">
    <property type="term" value="C:cytoplasm"/>
    <property type="evidence" value="ECO:0007669"/>
    <property type="project" value="TreeGrafter"/>
</dbReference>
<dbReference type="WBParaSite" id="nRc.2.0.1.t13957-RA">
    <property type="protein sequence ID" value="nRc.2.0.1.t13957-RA"/>
    <property type="gene ID" value="nRc.2.0.1.g13957"/>
</dbReference>
<organism evidence="7 8">
    <name type="scientific">Romanomermis culicivorax</name>
    <name type="common">Nematode worm</name>
    <dbReference type="NCBI Taxonomy" id="13658"/>
    <lineage>
        <taxon>Eukaryota</taxon>
        <taxon>Metazoa</taxon>
        <taxon>Ecdysozoa</taxon>
        <taxon>Nematoda</taxon>
        <taxon>Enoplea</taxon>
        <taxon>Dorylaimia</taxon>
        <taxon>Mermithida</taxon>
        <taxon>Mermithoidea</taxon>
        <taxon>Mermithidae</taxon>
        <taxon>Romanomermis</taxon>
    </lineage>
</organism>